<gene>
    <name evidence="2" type="ORF">FJQ54_09475</name>
</gene>
<dbReference type="RefSeq" id="WP_140928173.1">
    <property type="nucleotide sequence ID" value="NZ_VFSU01000024.1"/>
</dbReference>
<dbReference type="PANTHER" id="PTHR40606">
    <property type="match status" value="1"/>
</dbReference>
<dbReference type="OrthoDB" id="9802792at2"/>
<dbReference type="Gene3D" id="3.30.160.160">
    <property type="entry name" value="YegP-like"/>
    <property type="match status" value="1"/>
</dbReference>
<comment type="caution">
    <text evidence="2">The sequence shown here is derived from an EMBL/GenBank/DDBJ whole genome shotgun (WGS) entry which is preliminary data.</text>
</comment>
<name>A0A501XKY8_9SPHN</name>
<feature type="domain" description="DUF1508" evidence="1">
    <location>
        <begin position="10"/>
        <end position="57"/>
    </location>
</feature>
<keyword evidence="3" id="KW-1185">Reference proteome</keyword>
<evidence type="ECO:0000313" key="3">
    <source>
        <dbReference type="Proteomes" id="UP000319897"/>
    </source>
</evidence>
<dbReference type="EMBL" id="VFSU01000024">
    <property type="protein sequence ID" value="TPE61115.1"/>
    <property type="molecule type" value="Genomic_DNA"/>
</dbReference>
<dbReference type="AlphaFoldDB" id="A0A501XKY8"/>
<proteinExistence type="predicted"/>
<evidence type="ECO:0000313" key="2">
    <source>
        <dbReference type="EMBL" id="TPE61115.1"/>
    </source>
</evidence>
<dbReference type="PANTHER" id="PTHR40606:SF1">
    <property type="entry name" value="UPF0339 PROTEIN YEGP"/>
    <property type="match status" value="1"/>
</dbReference>
<protein>
    <submittedName>
        <fullName evidence="2">DUF1508 domain-containing protein</fullName>
    </submittedName>
</protein>
<dbReference type="InterPro" id="IPR051141">
    <property type="entry name" value="UPF0339_domain"/>
</dbReference>
<organism evidence="2 3">
    <name type="scientific">Sandaracinobacter neustonicus</name>
    <dbReference type="NCBI Taxonomy" id="1715348"/>
    <lineage>
        <taxon>Bacteria</taxon>
        <taxon>Pseudomonadati</taxon>
        <taxon>Pseudomonadota</taxon>
        <taxon>Alphaproteobacteria</taxon>
        <taxon>Sphingomonadales</taxon>
        <taxon>Sphingosinicellaceae</taxon>
        <taxon>Sandaracinobacter</taxon>
    </lineage>
</organism>
<dbReference type="Pfam" id="PF07411">
    <property type="entry name" value="DUF1508"/>
    <property type="match status" value="1"/>
</dbReference>
<evidence type="ECO:0000259" key="1">
    <source>
        <dbReference type="Pfam" id="PF07411"/>
    </source>
</evidence>
<reference evidence="2 3" key="1">
    <citation type="submission" date="2019-06" db="EMBL/GenBank/DDBJ databases">
        <authorList>
            <person name="Lee I."/>
            <person name="Jang G.I."/>
            <person name="Hwang C.Y."/>
        </authorList>
    </citation>
    <scope>NUCLEOTIDE SEQUENCE [LARGE SCALE GENOMIC DNA]</scope>
    <source>
        <strain evidence="2 3">PAMC 28131</strain>
    </source>
</reference>
<accession>A0A501XKY8</accession>
<dbReference type="Proteomes" id="UP000319897">
    <property type="component" value="Unassembled WGS sequence"/>
</dbReference>
<dbReference type="InterPro" id="IPR036913">
    <property type="entry name" value="YegP-like_sf"/>
</dbReference>
<sequence>MALTFELYKDKAGEHRWRLKHSNGNIIAASSEGYSSKAAALKGIENVKSSADAPVVEV</sequence>
<dbReference type="InterPro" id="IPR010879">
    <property type="entry name" value="DUF1508"/>
</dbReference>
<dbReference type="SUPFAM" id="SSF160113">
    <property type="entry name" value="YegP-like"/>
    <property type="match status" value="1"/>
</dbReference>